<evidence type="ECO:0000256" key="1">
    <source>
        <dbReference type="SAM" id="SignalP"/>
    </source>
</evidence>
<reference evidence="2 3" key="1">
    <citation type="submission" date="2023-05" db="EMBL/GenBank/DDBJ databases">
        <title>B98-5 Cell Line De Novo Hybrid Assembly: An Optical Mapping Approach.</title>
        <authorList>
            <person name="Kananen K."/>
            <person name="Auerbach J.A."/>
            <person name="Kautto E."/>
            <person name="Blachly J.S."/>
        </authorList>
    </citation>
    <scope>NUCLEOTIDE SEQUENCE [LARGE SCALE GENOMIC DNA]</scope>
    <source>
        <strain evidence="2">B95-8</strain>
        <tissue evidence="2">Cell line</tissue>
    </source>
</reference>
<dbReference type="Proteomes" id="UP001266305">
    <property type="component" value="Unassembled WGS sequence"/>
</dbReference>
<gene>
    <name evidence="2" type="ORF">P7K49_023963</name>
</gene>
<protein>
    <submittedName>
        <fullName evidence="2">Uncharacterized protein</fullName>
    </submittedName>
</protein>
<evidence type="ECO:0000313" key="3">
    <source>
        <dbReference type="Proteomes" id="UP001266305"/>
    </source>
</evidence>
<organism evidence="2 3">
    <name type="scientific">Saguinus oedipus</name>
    <name type="common">Cotton-top tamarin</name>
    <name type="synonym">Oedipomidas oedipus</name>
    <dbReference type="NCBI Taxonomy" id="9490"/>
    <lineage>
        <taxon>Eukaryota</taxon>
        <taxon>Metazoa</taxon>
        <taxon>Chordata</taxon>
        <taxon>Craniata</taxon>
        <taxon>Vertebrata</taxon>
        <taxon>Euteleostomi</taxon>
        <taxon>Mammalia</taxon>
        <taxon>Eutheria</taxon>
        <taxon>Euarchontoglires</taxon>
        <taxon>Primates</taxon>
        <taxon>Haplorrhini</taxon>
        <taxon>Platyrrhini</taxon>
        <taxon>Cebidae</taxon>
        <taxon>Callitrichinae</taxon>
        <taxon>Saguinus</taxon>
    </lineage>
</organism>
<keyword evidence="1" id="KW-0732">Signal</keyword>
<evidence type="ECO:0000313" key="2">
    <source>
        <dbReference type="EMBL" id="KAK2098512.1"/>
    </source>
</evidence>
<name>A0ABQ9UQK2_SAGOE</name>
<feature type="chain" id="PRO_5046930938" evidence="1">
    <location>
        <begin position="22"/>
        <end position="147"/>
    </location>
</feature>
<accession>A0ABQ9UQK2</accession>
<dbReference type="EMBL" id="JASSZA010000011">
    <property type="protein sequence ID" value="KAK2098512.1"/>
    <property type="molecule type" value="Genomic_DNA"/>
</dbReference>
<sequence>MHAHCLPFLLHAWCALFQAGAETVGTAPLRTRGQPSSPSPLAYMLSLYRNALPGADIIRSLQAQGRLCRVRLLAPRWAPRGASAASSLGIRDVLWVGDCGPGPGLQPPRASGAQGLVLRVSLRQQARGAALVAGGVSTAESGGDSNG</sequence>
<feature type="signal peptide" evidence="1">
    <location>
        <begin position="1"/>
        <end position="21"/>
    </location>
</feature>
<keyword evidence="3" id="KW-1185">Reference proteome</keyword>
<proteinExistence type="predicted"/>
<comment type="caution">
    <text evidence="2">The sequence shown here is derived from an EMBL/GenBank/DDBJ whole genome shotgun (WGS) entry which is preliminary data.</text>
</comment>